<feature type="non-terminal residue" evidence="1">
    <location>
        <position position="108"/>
    </location>
</feature>
<evidence type="ECO:0000313" key="1">
    <source>
        <dbReference type="EMBL" id="CAI2200335.1"/>
    </source>
</evidence>
<gene>
    <name evidence="1" type="ORF">FWILDA_LOCUS19517</name>
</gene>
<keyword evidence="2" id="KW-1185">Reference proteome</keyword>
<organism evidence="1 2">
    <name type="scientific">Funneliformis geosporum</name>
    <dbReference type="NCBI Taxonomy" id="1117311"/>
    <lineage>
        <taxon>Eukaryota</taxon>
        <taxon>Fungi</taxon>
        <taxon>Fungi incertae sedis</taxon>
        <taxon>Mucoromycota</taxon>
        <taxon>Glomeromycotina</taxon>
        <taxon>Glomeromycetes</taxon>
        <taxon>Glomerales</taxon>
        <taxon>Glomeraceae</taxon>
        <taxon>Funneliformis</taxon>
    </lineage>
</organism>
<dbReference type="AlphaFoldDB" id="A0A9W4TCZ2"/>
<evidence type="ECO:0000313" key="2">
    <source>
        <dbReference type="Proteomes" id="UP001153678"/>
    </source>
</evidence>
<protein>
    <submittedName>
        <fullName evidence="1">2907_t:CDS:1</fullName>
    </submittedName>
</protein>
<proteinExistence type="predicted"/>
<reference evidence="1" key="1">
    <citation type="submission" date="2022-08" db="EMBL/GenBank/DDBJ databases">
        <authorList>
            <person name="Kallberg Y."/>
            <person name="Tangrot J."/>
            <person name="Rosling A."/>
        </authorList>
    </citation>
    <scope>NUCLEOTIDE SEQUENCE</scope>
    <source>
        <strain evidence="1">Wild A</strain>
    </source>
</reference>
<dbReference type="EMBL" id="CAMKVN010024047">
    <property type="protein sequence ID" value="CAI2200335.1"/>
    <property type="molecule type" value="Genomic_DNA"/>
</dbReference>
<accession>A0A9W4TCZ2</accession>
<feature type="non-terminal residue" evidence="1">
    <location>
        <position position="1"/>
    </location>
</feature>
<dbReference type="OrthoDB" id="2391221at2759"/>
<sequence>ERFKDEHEKATSPGDIFIFYTSASSKKLKLYQPKSAIVSKDNWEEYFGSFSGRCYNYAMGPPNINEATYTQLTGIDFIAEGRARTIMEERNKRKFSGIDDCLSRTKIP</sequence>
<dbReference type="Proteomes" id="UP001153678">
    <property type="component" value="Unassembled WGS sequence"/>
</dbReference>
<comment type="caution">
    <text evidence="1">The sequence shown here is derived from an EMBL/GenBank/DDBJ whole genome shotgun (WGS) entry which is preliminary data.</text>
</comment>
<name>A0A9W4TCZ2_9GLOM</name>